<organism evidence="1">
    <name type="scientific">Rhizophora mucronata</name>
    <name type="common">Asiatic mangrove</name>
    <dbReference type="NCBI Taxonomy" id="61149"/>
    <lineage>
        <taxon>Eukaryota</taxon>
        <taxon>Viridiplantae</taxon>
        <taxon>Streptophyta</taxon>
        <taxon>Embryophyta</taxon>
        <taxon>Tracheophyta</taxon>
        <taxon>Spermatophyta</taxon>
        <taxon>Magnoliopsida</taxon>
        <taxon>eudicotyledons</taxon>
        <taxon>Gunneridae</taxon>
        <taxon>Pentapetalae</taxon>
        <taxon>rosids</taxon>
        <taxon>fabids</taxon>
        <taxon>Malpighiales</taxon>
        <taxon>Rhizophoraceae</taxon>
        <taxon>Rhizophora</taxon>
    </lineage>
</organism>
<proteinExistence type="predicted"/>
<sequence>MISIGKSFCENHCLEFQKSMRDALILKVDELKDLCFLLNICNLSNLDTDYFSPPFQEAACSLHKIIHFCSYVEMQNEFPYFLLVAIRQTLGFPIVWRFYIV</sequence>
<name>A0A2P2MFG5_RHIMU</name>
<dbReference type="AlphaFoldDB" id="A0A2P2MFG5"/>
<evidence type="ECO:0000313" key="1">
    <source>
        <dbReference type="EMBL" id="MBX28989.1"/>
    </source>
</evidence>
<reference evidence="1" key="1">
    <citation type="submission" date="2018-02" db="EMBL/GenBank/DDBJ databases">
        <title>Rhizophora mucronata_Transcriptome.</title>
        <authorList>
            <person name="Meera S.P."/>
            <person name="Sreeshan A."/>
            <person name="Augustine A."/>
        </authorList>
    </citation>
    <scope>NUCLEOTIDE SEQUENCE</scope>
    <source>
        <tissue evidence="1">Leaf</tissue>
    </source>
</reference>
<protein>
    <submittedName>
        <fullName evidence="1">Putative MO25-like protein At5g47540 isoform X2</fullName>
    </submittedName>
</protein>
<dbReference type="EMBL" id="GGEC01048505">
    <property type="protein sequence ID" value="MBX28989.1"/>
    <property type="molecule type" value="Transcribed_RNA"/>
</dbReference>
<accession>A0A2P2MFG5</accession>